<evidence type="ECO:0008006" key="4">
    <source>
        <dbReference type="Google" id="ProtNLM"/>
    </source>
</evidence>
<feature type="chain" id="PRO_5026875816" description="Secreted protein" evidence="2">
    <location>
        <begin position="23"/>
        <end position="177"/>
    </location>
</feature>
<reference evidence="3" key="1">
    <citation type="submission" date="2020-02" db="EMBL/GenBank/DDBJ databases">
        <authorList>
            <person name="Meier V. D."/>
        </authorList>
    </citation>
    <scope>NUCLEOTIDE SEQUENCE</scope>
    <source>
        <strain evidence="3">AVDCRST_MAG40</strain>
    </source>
</reference>
<protein>
    <recommendedName>
        <fullName evidence="4">Secreted protein</fullName>
    </recommendedName>
</protein>
<feature type="compositionally biased region" description="Low complexity" evidence="1">
    <location>
        <begin position="31"/>
        <end position="49"/>
    </location>
</feature>
<feature type="region of interest" description="Disordered" evidence="1">
    <location>
        <begin position="28"/>
        <end position="49"/>
    </location>
</feature>
<dbReference type="AlphaFoldDB" id="A0A6J4L5V6"/>
<gene>
    <name evidence="3" type="ORF">AVDCRST_MAG40-1589</name>
</gene>
<evidence type="ECO:0000313" key="3">
    <source>
        <dbReference type="EMBL" id="CAA9323816.1"/>
    </source>
</evidence>
<proteinExistence type="predicted"/>
<evidence type="ECO:0000256" key="1">
    <source>
        <dbReference type="SAM" id="MobiDB-lite"/>
    </source>
</evidence>
<accession>A0A6J4L5V6</accession>
<evidence type="ECO:0000256" key="2">
    <source>
        <dbReference type="SAM" id="SignalP"/>
    </source>
</evidence>
<keyword evidence="2" id="KW-0732">Signal</keyword>
<feature type="signal peptide" evidence="2">
    <location>
        <begin position="1"/>
        <end position="22"/>
    </location>
</feature>
<organism evidence="3">
    <name type="scientific">uncultured Gemmatimonadaceae bacterium</name>
    <dbReference type="NCBI Taxonomy" id="246130"/>
    <lineage>
        <taxon>Bacteria</taxon>
        <taxon>Pseudomonadati</taxon>
        <taxon>Gemmatimonadota</taxon>
        <taxon>Gemmatimonadia</taxon>
        <taxon>Gemmatimonadales</taxon>
        <taxon>Gemmatimonadaceae</taxon>
        <taxon>environmental samples</taxon>
    </lineage>
</organism>
<sequence>MQFRIATTTLVAAALAASVACSKGETEADSEAAGAATTPAGTVTDSGMTTGAGTGVGAASANNLNDPSTVTQLDAIVSAAESGLTSLPGAAAIAAIDPIREKLHNSGQPNLESIADDLDKLKDELDENKIDGRKVGAILSTVGPKVTTASSAAGAPAQLSRLGTMLTTAGKQLGGAK</sequence>
<dbReference type="PROSITE" id="PS51257">
    <property type="entry name" value="PROKAR_LIPOPROTEIN"/>
    <property type="match status" value="1"/>
</dbReference>
<name>A0A6J4L5V6_9BACT</name>
<dbReference type="EMBL" id="CADCTX010000499">
    <property type="protein sequence ID" value="CAA9323816.1"/>
    <property type="molecule type" value="Genomic_DNA"/>
</dbReference>